<protein>
    <submittedName>
        <fullName evidence="1">Uncharacterized protein</fullName>
    </submittedName>
</protein>
<accession>A0A5B7GJP9</accession>
<keyword evidence="2" id="KW-1185">Reference proteome</keyword>
<reference evidence="1 2" key="1">
    <citation type="submission" date="2019-05" db="EMBL/GenBank/DDBJ databases">
        <title>Another draft genome of Portunus trituberculatus and its Hox gene families provides insights of decapod evolution.</title>
        <authorList>
            <person name="Jeong J.-H."/>
            <person name="Song I."/>
            <person name="Kim S."/>
            <person name="Choi T."/>
            <person name="Kim D."/>
            <person name="Ryu S."/>
            <person name="Kim W."/>
        </authorList>
    </citation>
    <scope>NUCLEOTIDE SEQUENCE [LARGE SCALE GENOMIC DNA]</scope>
    <source>
        <tissue evidence="1">Muscle</tissue>
    </source>
</reference>
<dbReference type="AlphaFoldDB" id="A0A5B7GJP9"/>
<evidence type="ECO:0000313" key="1">
    <source>
        <dbReference type="EMBL" id="MPC57248.1"/>
    </source>
</evidence>
<proteinExistence type="predicted"/>
<evidence type="ECO:0000313" key="2">
    <source>
        <dbReference type="Proteomes" id="UP000324222"/>
    </source>
</evidence>
<dbReference type="Proteomes" id="UP000324222">
    <property type="component" value="Unassembled WGS sequence"/>
</dbReference>
<organism evidence="1 2">
    <name type="scientific">Portunus trituberculatus</name>
    <name type="common">Swimming crab</name>
    <name type="synonym">Neptunus trituberculatus</name>
    <dbReference type="NCBI Taxonomy" id="210409"/>
    <lineage>
        <taxon>Eukaryota</taxon>
        <taxon>Metazoa</taxon>
        <taxon>Ecdysozoa</taxon>
        <taxon>Arthropoda</taxon>
        <taxon>Crustacea</taxon>
        <taxon>Multicrustacea</taxon>
        <taxon>Malacostraca</taxon>
        <taxon>Eumalacostraca</taxon>
        <taxon>Eucarida</taxon>
        <taxon>Decapoda</taxon>
        <taxon>Pleocyemata</taxon>
        <taxon>Brachyura</taxon>
        <taxon>Eubrachyura</taxon>
        <taxon>Portunoidea</taxon>
        <taxon>Portunidae</taxon>
        <taxon>Portuninae</taxon>
        <taxon>Portunus</taxon>
    </lineage>
</organism>
<gene>
    <name evidence="1" type="ORF">E2C01_051226</name>
</gene>
<comment type="caution">
    <text evidence="1">The sequence shown here is derived from an EMBL/GenBank/DDBJ whole genome shotgun (WGS) entry which is preliminary data.</text>
</comment>
<sequence length="64" mass="7219">MSFRAGQSTGKSSEALVLLFPSLADFGHYDLSPCDSCRFLVPIYLPFRAPLAPVLDFDQREYYV</sequence>
<dbReference type="EMBL" id="VSRR010014625">
    <property type="protein sequence ID" value="MPC57248.1"/>
    <property type="molecule type" value="Genomic_DNA"/>
</dbReference>
<name>A0A5B7GJP9_PORTR</name>